<dbReference type="RefSeq" id="XP_040803599.1">
    <property type="nucleotide sequence ID" value="XM_040940553.1"/>
</dbReference>
<evidence type="ECO:0000313" key="3">
    <source>
        <dbReference type="EMBL" id="RAK79589.1"/>
    </source>
</evidence>
<dbReference type="OrthoDB" id="10268103at2759"/>
<dbReference type="EMBL" id="KZ824632">
    <property type="protein sequence ID" value="RAK79589.1"/>
    <property type="molecule type" value="Genomic_DNA"/>
</dbReference>
<gene>
    <name evidence="3" type="ORF">BO72DRAFT_32137</name>
</gene>
<dbReference type="AlphaFoldDB" id="A0A8G1RVD1"/>
<dbReference type="InterPro" id="IPR036188">
    <property type="entry name" value="FAD/NAD-bd_sf"/>
</dbReference>
<name>A0A8G1RVD1_9EURO</name>
<dbReference type="Proteomes" id="UP000249789">
    <property type="component" value="Unassembled WGS sequence"/>
</dbReference>
<feature type="domain" description="FAD-dependent urate hydroxylase HpyO/Asp monooxygenase CreE-like FAD/NAD(P)-binding" evidence="2">
    <location>
        <begin position="17"/>
        <end position="165"/>
    </location>
</feature>
<organism evidence="3 4">
    <name type="scientific">Aspergillus fijiensis CBS 313.89</name>
    <dbReference type="NCBI Taxonomy" id="1448319"/>
    <lineage>
        <taxon>Eukaryota</taxon>
        <taxon>Fungi</taxon>
        <taxon>Dikarya</taxon>
        <taxon>Ascomycota</taxon>
        <taxon>Pezizomycotina</taxon>
        <taxon>Eurotiomycetes</taxon>
        <taxon>Eurotiomycetidae</taxon>
        <taxon>Eurotiales</taxon>
        <taxon>Aspergillaceae</taxon>
        <taxon>Aspergillus</taxon>
    </lineage>
</organism>
<dbReference type="SUPFAM" id="SSF51905">
    <property type="entry name" value="FAD/NAD(P)-binding domain"/>
    <property type="match status" value="2"/>
</dbReference>
<evidence type="ECO:0000259" key="2">
    <source>
        <dbReference type="Pfam" id="PF13454"/>
    </source>
</evidence>
<dbReference type="Gene3D" id="3.50.50.60">
    <property type="entry name" value="FAD/NAD(P)-binding domain"/>
    <property type="match status" value="1"/>
</dbReference>
<protein>
    <recommendedName>
        <fullName evidence="2">FAD-dependent urate hydroxylase HpyO/Asp monooxygenase CreE-like FAD/NAD(P)-binding domain-containing protein</fullName>
    </recommendedName>
</protein>
<feature type="region of interest" description="Disordered" evidence="1">
    <location>
        <begin position="701"/>
        <end position="727"/>
    </location>
</feature>
<evidence type="ECO:0000256" key="1">
    <source>
        <dbReference type="SAM" id="MobiDB-lite"/>
    </source>
</evidence>
<accession>A0A8G1RVD1</accession>
<dbReference type="GeneID" id="63857886"/>
<dbReference type="Pfam" id="PF13454">
    <property type="entry name" value="NAD_binding_9"/>
    <property type="match status" value="1"/>
</dbReference>
<dbReference type="PANTHER" id="PTHR40254">
    <property type="entry name" value="BLR0577 PROTEIN"/>
    <property type="match status" value="1"/>
</dbReference>
<dbReference type="VEuPathDB" id="FungiDB:BO72DRAFT_32137"/>
<dbReference type="PANTHER" id="PTHR40254:SF1">
    <property type="entry name" value="BLR0577 PROTEIN"/>
    <property type="match status" value="1"/>
</dbReference>
<reference evidence="3 4" key="1">
    <citation type="submission" date="2018-02" db="EMBL/GenBank/DDBJ databases">
        <title>The genomes of Aspergillus section Nigri reveals drivers in fungal speciation.</title>
        <authorList>
            <consortium name="DOE Joint Genome Institute"/>
            <person name="Vesth T.C."/>
            <person name="Nybo J."/>
            <person name="Theobald S."/>
            <person name="Brandl J."/>
            <person name="Frisvad J.C."/>
            <person name="Nielsen K.F."/>
            <person name="Lyhne E.K."/>
            <person name="Kogle M.E."/>
            <person name="Kuo A."/>
            <person name="Riley R."/>
            <person name="Clum A."/>
            <person name="Nolan M."/>
            <person name="Lipzen A."/>
            <person name="Salamov A."/>
            <person name="Henrissat B."/>
            <person name="Wiebenga A."/>
            <person name="De vries R.P."/>
            <person name="Grigoriev I.V."/>
            <person name="Mortensen U.H."/>
            <person name="Andersen M.R."/>
            <person name="Baker S.E."/>
        </authorList>
    </citation>
    <scope>NUCLEOTIDE SEQUENCE [LARGE SCALE GENOMIC DNA]</scope>
    <source>
        <strain evidence="3 4">CBS 313.89</strain>
    </source>
</reference>
<evidence type="ECO:0000313" key="4">
    <source>
        <dbReference type="Proteomes" id="UP000249789"/>
    </source>
</evidence>
<dbReference type="InterPro" id="IPR052189">
    <property type="entry name" value="L-asp_N-monooxygenase_NS-form"/>
</dbReference>
<proteinExistence type="predicted"/>
<sequence length="781" mass="86598">MGSSQSFHCDPNMGDIVIVGAGASGISVLMHLVEKAKNGKSLPPVTVIEKDTRFGPGLAYSSLCSGTIINMHTDTMGLYFNDPKHFSRWRSELESGPFPSRDIYGDYLEDMSHQALNAAQQLGMSVSFVHDEVTDIERQNDQSFLLTLSSGGQCLAGQVVMAPGNFTSTAYTHLVNQPQFLASPWPTESLKNIPADAPVLVIGSRLSAVDTAIALAQNGHQAPITFMSRSGRVPTVQGEPEPFPRRYSLHILAREVEANPSDALIKLMTCLMDEIDYINNGDWSWFRKHASPLKELQADIKAAREGNVHWQTVLRHTAPVIERYWSCLPVESQKLFLDKFFSPWMRYRHGMPLQNAQKILDLMEKSQLNVVAGERVDWDAERNVFFANTSSGLVETSYVVEATGQECHLDRISSSLIRSLVTKGLFKSHPTGGVDVDFDTFEAAPGLYTMGTLTRGTHFYVSAIDRVAAHAARIADALTQDPRAKSLHVAILLGSDFLSHIIASELIPKLLSQGHMPFIFICPDEQGSGTLKAPSLARRESHFFDVELLRDHFQPLLQAQNLKDGRLMTIEQIESTYGLFVQDISSVDDKTFLNTLKHQFIDLGILLRGSDRARKIAASHFSSESGHLLNLKPTFRRSSNGRASRKPSIRYQITVISEAGDLSELTETHYKSLDLLQDLEDSKDHAFGQVVQAALQVTESLSRGKGLPKAEPTQRHMTGKHPRGLSHEEAPAWSQDFVVSTLVDSFASPGKKQELSTYLNEVVRTWYAKQANAEIGDRVMV</sequence>
<keyword evidence="4" id="KW-1185">Reference proteome</keyword>
<dbReference type="InterPro" id="IPR038732">
    <property type="entry name" value="HpyO/CreE_NAD-binding"/>
</dbReference>